<dbReference type="PANTHER" id="PTHR32089:SF114">
    <property type="entry name" value="METHYL-ACCEPTING CHEMOTAXIS PROTEIN MCPB"/>
    <property type="match status" value="1"/>
</dbReference>
<feature type="transmembrane region" description="Helical" evidence="8">
    <location>
        <begin position="52"/>
        <end position="70"/>
    </location>
</feature>
<dbReference type="PANTHER" id="PTHR32089">
    <property type="entry name" value="METHYL-ACCEPTING CHEMOTAXIS PROTEIN MCPB"/>
    <property type="match status" value="1"/>
</dbReference>
<keyword evidence="4 6" id="KW-0807">Transducer</keyword>
<evidence type="ECO:0000256" key="5">
    <source>
        <dbReference type="ARBA" id="ARBA00029447"/>
    </source>
</evidence>
<dbReference type="PROSITE" id="PS50111">
    <property type="entry name" value="CHEMOTAXIS_TRANSDUC_2"/>
    <property type="match status" value="1"/>
</dbReference>
<dbReference type="Pfam" id="PF00672">
    <property type="entry name" value="HAMP"/>
    <property type="match status" value="1"/>
</dbReference>
<evidence type="ECO:0000256" key="1">
    <source>
        <dbReference type="ARBA" id="ARBA00004236"/>
    </source>
</evidence>
<dbReference type="SMART" id="SM00283">
    <property type="entry name" value="MA"/>
    <property type="match status" value="1"/>
</dbReference>
<feature type="region of interest" description="Disordered" evidence="7">
    <location>
        <begin position="142"/>
        <end position="176"/>
    </location>
</feature>
<evidence type="ECO:0000256" key="2">
    <source>
        <dbReference type="ARBA" id="ARBA00022475"/>
    </source>
</evidence>
<dbReference type="EMBL" id="JBHLTR010000013">
    <property type="protein sequence ID" value="MFC0559219.1"/>
    <property type="molecule type" value="Genomic_DNA"/>
</dbReference>
<gene>
    <name evidence="11" type="ORF">ACFFH4_09190</name>
</gene>
<protein>
    <submittedName>
        <fullName evidence="11">Methyl-accepting chemotaxis protein</fullName>
    </submittedName>
</protein>
<dbReference type="Gene3D" id="1.10.287.950">
    <property type="entry name" value="Methyl-accepting chemotaxis protein"/>
    <property type="match status" value="1"/>
</dbReference>
<reference evidence="11 12" key="1">
    <citation type="submission" date="2024-09" db="EMBL/GenBank/DDBJ databases">
        <authorList>
            <person name="Sun Q."/>
            <person name="Mori K."/>
        </authorList>
    </citation>
    <scope>NUCLEOTIDE SEQUENCE [LARGE SCALE GENOMIC DNA]</scope>
    <source>
        <strain evidence="11 12">NCAIM B.02301</strain>
    </source>
</reference>
<dbReference type="InterPro" id="IPR003660">
    <property type="entry name" value="HAMP_dom"/>
</dbReference>
<comment type="similarity">
    <text evidence="5">Belongs to the methyl-accepting chemotaxis (MCP) protein family.</text>
</comment>
<feature type="domain" description="HAMP" evidence="10">
    <location>
        <begin position="71"/>
        <end position="124"/>
    </location>
</feature>
<dbReference type="CDD" id="cd06225">
    <property type="entry name" value="HAMP"/>
    <property type="match status" value="1"/>
</dbReference>
<dbReference type="Gene3D" id="6.10.340.10">
    <property type="match status" value="1"/>
</dbReference>
<feature type="domain" description="Methyl-accepting transducer" evidence="9">
    <location>
        <begin position="143"/>
        <end position="379"/>
    </location>
</feature>
<comment type="subcellular location">
    <subcellularLocation>
        <location evidence="1">Cell membrane</location>
    </subcellularLocation>
</comment>
<feature type="compositionally biased region" description="Polar residues" evidence="7">
    <location>
        <begin position="153"/>
        <end position="174"/>
    </location>
</feature>
<keyword evidence="8" id="KW-1133">Transmembrane helix</keyword>
<evidence type="ECO:0000256" key="3">
    <source>
        <dbReference type="ARBA" id="ARBA00023136"/>
    </source>
</evidence>
<evidence type="ECO:0000313" key="12">
    <source>
        <dbReference type="Proteomes" id="UP001589833"/>
    </source>
</evidence>
<dbReference type="InterPro" id="IPR004090">
    <property type="entry name" value="Chemotax_Me-accpt_rcpt"/>
</dbReference>
<sequence length="429" mass="46028">MGGQTGHSLFKDQGQEFIMAYSPIELAGYQLFLYTPLETVLSSTDALKKTTLLMLGICFIVIIAIATFFGNSISQPIHRITKHVEQIAEGHLTADALMATSKDEIGTLTASINKMSVNLKELIHDVTNNAESLAAHAEELTASAEESKKTTEHITSSIQQISSGAETQSEQVSESARALEEMTAGIQQIAESSSEIAETSSATIDKAEVGGKSVEKTVEQMRSIQSSVEASNESIFLLDERSREIGKIVEIITGIANQTNLLALNAAIEAARAGEHGKGFAVVADEVRKLAEESKESSDQIKRLISEIQIDMAQSLEGMMKVTKDVSDGLVLADTTQLNFNEIIETTKSVTEQIDSMAATAEQLSAGAQQVTATFSVISDISRTASASTQEVASASEEQLGSMDEVALSAESLSHMALELREMVKKFQV</sequence>
<evidence type="ECO:0000256" key="7">
    <source>
        <dbReference type="SAM" id="MobiDB-lite"/>
    </source>
</evidence>
<accession>A0ABV6NFL7</accession>
<keyword evidence="3 8" id="KW-0472">Membrane</keyword>
<dbReference type="Proteomes" id="UP001589833">
    <property type="component" value="Unassembled WGS sequence"/>
</dbReference>
<dbReference type="RefSeq" id="WP_273842072.1">
    <property type="nucleotide sequence ID" value="NZ_JAQQWT010000004.1"/>
</dbReference>
<evidence type="ECO:0000259" key="9">
    <source>
        <dbReference type="PROSITE" id="PS50111"/>
    </source>
</evidence>
<organism evidence="11 12">
    <name type="scientific">Halalkalibacter alkalisediminis</name>
    <dbReference type="NCBI Taxonomy" id="935616"/>
    <lineage>
        <taxon>Bacteria</taxon>
        <taxon>Bacillati</taxon>
        <taxon>Bacillota</taxon>
        <taxon>Bacilli</taxon>
        <taxon>Bacillales</taxon>
        <taxon>Bacillaceae</taxon>
        <taxon>Halalkalibacter</taxon>
    </lineage>
</organism>
<comment type="caution">
    <text evidence="11">The sequence shown here is derived from an EMBL/GenBank/DDBJ whole genome shotgun (WGS) entry which is preliminary data.</text>
</comment>
<dbReference type="PRINTS" id="PR00260">
    <property type="entry name" value="CHEMTRNSDUCR"/>
</dbReference>
<evidence type="ECO:0000256" key="8">
    <source>
        <dbReference type="SAM" id="Phobius"/>
    </source>
</evidence>
<keyword evidence="12" id="KW-1185">Reference proteome</keyword>
<evidence type="ECO:0000259" key="10">
    <source>
        <dbReference type="PROSITE" id="PS50885"/>
    </source>
</evidence>
<dbReference type="PROSITE" id="PS50885">
    <property type="entry name" value="HAMP"/>
    <property type="match status" value="1"/>
</dbReference>
<feature type="compositionally biased region" description="Low complexity" evidence="7">
    <location>
        <begin position="192"/>
        <end position="204"/>
    </location>
</feature>
<keyword evidence="2" id="KW-1003">Cell membrane</keyword>
<keyword evidence="8" id="KW-0812">Transmembrane</keyword>
<name>A0ABV6NFL7_9BACI</name>
<proteinExistence type="inferred from homology"/>
<dbReference type="CDD" id="cd11386">
    <property type="entry name" value="MCP_signal"/>
    <property type="match status" value="1"/>
</dbReference>
<feature type="region of interest" description="Disordered" evidence="7">
    <location>
        <begin position="192"/>
        <end position="213"/>
    </location>
</feature>
<dbReference type="InterPro" id="IPR004089">
    <property type="entry name" value="MCPsignal_dom"/>
</dbReference>
<evidence type="ECO:0000256" key="4">
    <source>
        <dbReference type="ARBA" id="ARBA00023224"/>
    </source>
</evidence>
<dbReference type="SMART" id="SM00304">
    <property type="entry name" value="HAMP"/>
    <property type="match status" value="1"/>
</dbReference>
<dbReference type="Pfam" id="PF00015">
    <property type="entry name" value="MCPsignal"/>
    <property type="match status" value="1"/>
</dbReference>
<evidence type="ECO:0000256" key="6">
    <source>
        <dbReference type="PROSITE-ProRule" id="PRU00284"/>
    </source>
</evidence>
<dbReference type="SUPFAM" id="SSF58104">
    <property type="entry name" value="Methyl-accepting chemotaxis protein (MCP) signaling domain"/>
    <property type="match status" value="1"/>
</dbReference>
<evidence type="ECO:0000313" key="11">
    <source>
        <dbReference type="EMBL" id="MFC0559219.1"/>
    </source>
</evidence>